<feature type="domain" description="GH18" evidence="15">
    <location>
        <begin position="20"/>
        <end position="169"/>
    </location>
</feature>
<dbReference type="GO" id="GO:0005576">
    <property type="term" value="C:extracellular region"/>
    <property type="evidence" value="ECO:0007669"/>
    <property type="project" value="UniProtKB-SubCell"/>
</dbReference>
<feature type="signal peptide" evidence="14">
    <location>
        <begin position="1"/>
        <end position="19"/>
    </location>
</feature>
<evidence type="ECO:0000256" key="8">
    <source>
        <dbReference type="ARBA" id="ARBA00022801"/>
    </source>
</evidence>
<dbReference type="GO" id="GO:0008843">
    <property type="term" value="F:endochitinase activity"/>
    <property type="evidence" value="ECO:0007669"/>
    <property type="project" value="UniProtKB-EC"/>
</dbReference>
<keyword evidence="11" id="KW-0119">Carbohydrate metabolism</keyword>
<evidence type="ECO:0000313" key="17">
    <source>
        <dbReference type="Proteomes" id="UP001059041"/>
    </source>
</evidence>
<dbReference type="PROSITE" id="PS51910">
    <property type="entry name" value="GH18_2"/>
    <property type="match status" value="1"/>
</dbReference>
<reference evidence="16" key="1">
    <citation type="submission" date="2021-02" db="EMBL/GenBank/DDBJ databases">
        <title>Comparative genomics reveals that relaxation of natural selection precedes convergent phenotypic evolution of cavefish.</title>
        <authorList>
            <person name="Peng Z."/>
        </authorList>
    </citation>
    <scope>NUCLEOTIDE SEQUENCE</scope>
    <source>
        <tissue evidence="16">Muscle</tissue>
    </source>
</reference>
<comment type="subcellular location">
    <subcellularLocation>
        <location evidence="2">Secreted</location>
    </subcellularLocation>
</comment>
<proteinExistence type="inferred from homology"/>
<dbReference type="Gene3D" id="3.20.20.80">
    <property type="entry name" value="Glycosidases"/>
    <property type="match status" value="1"/>
</dbReference>
<evidence type="ECO:0000256" key="13">
    <source>
        <dbReference type="ARBA" id="ARBA00023326"/>
    </source>
</evidence>
<evidence type="ECO:0000259" key="15">
    <source>
        <dbReference type="PROSITE" id="PS51910"/>
    </source>
</evidence>
<dbReference type="Proteomes" id="UP001059041">
    <property type="component" value="Linkage Group LG20"/>
</dbReference>
<organism evidence="16 17">
    <name type="scientific">Triplophysa rosa</name>
    <name type="common">Cave loach</name>
    <dbReference type="NCBI Taxonomy" id="992332"/>
    <lineage>
        <taxon>Eukaryota</taxon>
        <taxon>Metazoa</taxon>
        <taxon>Chordata</taxon>
        <taxon>Craniata</taxon>
        <taxon>Vertebrata</taxon>
        <taxon>Euteleostomi</taxon>
        <taxon>Actinopterygii</taxon>
        <taxon>Neopterygii</taxon>
        <taxon>Teleostei</taxon>
        <taxon>Ostariophysi</taxon>
        <taxon>Cypriniformes</taxon>
        <taxon>Nemacheilidae</taxon>
        <taxon>Triplophysa</taxon>
    </lineage>
</organism>
<dbReference type="SMART" id="SM00636">
    <property type="entry name" value="Glyco_18"/>
    <property type="match status" value="1"/>
</dbReference>
<evidence type="ECO:0000256" key="3">
    <source>
        <dbReference type="ARBA" id="ARBA00009121"/>
    </source>
</evidence>
<dbReference type="GO" id="GO:0008061">
    <property type="term" value="F:chitin binding"/>
    <property type="evidence" value="ECO:0007669"/>
    <property type="project" value="UniProtKB-KW"/>
</dbReference>
<keyword evidence="5" id="KW-0964">Secreted</keyword>
<evidence type="ECO:0000256" key="12">
    <source>
        <dbReference type="ARBA" id="ARBA00023295"/>
    </source>
</evidence>
<keyword evidence="10" id="KW-1015">Disulfide bond</keyword>
<comment type="caution">
    <text evidence="16">The sequence shown here is derived from an EMBL/GenBank/DDBJ whole genome shotgun (WGS) entry which is preliminary data.</text>
</comment>
<evidence type="ECO:0000256" key="2">
    <source>
        <dbReference type="ARBA" id="ARBA00004613"/>
    </source>
</evidence>
<dbReference type="Pfam" id="PF00704">
    <property type="entry name" value="Glyco_hydro_18"/>
    <property type="match status" value="1"/>
</dbReference>
<dbReference type="FunFam" id="3.20.20.80:FF:000081">
    <property type="entry name" value="Chitinase 1"/>
    <property type="match status" value="1"/>
</dbReference>
<dbReference type="InterPro" id="IPR001223">
    <property type="entry name" value="Glyco_hydro18_cat"/>
</dbReference>
<evidence type="ECO:0000256" key="11">
    <source>
        <dbReference type="ARBA" id="ARBA00023277"/>
    </source>
</evidence>
<dbReference type="PANTHER" id="PTHR11177:SF188">
    <property type="entry name" value="ACIDIC MAMMALIAN CHITINASE"/>
    <property type="match status" value="1"/>
</dbReference>
<keyword evidence="6" id="KW-0147">Chitin-binding</keyword>
<keyword evidence="12" id="KW-0326">Glycosidase</keyword>
<dbReference type="EC" id="3.2.1.14" evidence="4"/>
<keyword evidence="7 14" id="KW-0732">Signal</keyword>
<evidence type="ECO:0000256" key="14">
    <source>
        <dbReference type="SAM" id="SignalP"/>
    </source>
</evidence>
<evidence type="ECO:0000256" key="7">
    <source>
        <dbReference type="ARBA" id="ARBA00022729"/>
    </source>
</evidence>
<evidence type="ECO:0000256" key="10">
    <source>
        <dbReference type="ARBA" id="ARBA00023157"/>
    </source>
</evidence>
<sequence length="169" mass="19225">MQYSIICLVLLLQAQLGLSYLLTCYFTNWAQYRPNAGKFFPSNIDPCLCDHLIYAFAGMENNEIKTTEWDDNALYEQLQALKIQNSNLKTLLSVGGWDFGTQKFSTMVSTPANRQTFITSVIKFLRLNGFDGLDIVWQYPGTRGSPPQDKQLFTILTQVGQNLLMSVLY</sequence>
<dbReference type="GO" id="GO:0006032">
    <property type="term" value="P:chitin catabolic process"/>
    <property type="evidence" value="ECO:0007669"/>
    <property type="project" value="UniProtKB-KW"/>
</dbReference>
<accession>A0A9W7TDD9</accession>
<name>A0A9W7TDD9_TRIRA</name>
<dbReference type="EMBL" id="JAFHDT010000020">
    <property type="protein sequence ID" value="KAI7795252.1"/>
    <property type="molecule type" value="Genomic_DNA"/>
</dbReference>
<keyword evidence="9" id="KW-0146">Chitin degradation</keyword>
<dbReference type="InterPro" id="IPR011583">
    <property type="entry name" value="Chitinase_II/V-like_cat"/>
</dbReference>
<protein>
    <recommendedName>
        <fullName evidence="4">chitinase</fullName>
        <ecNumber evidence="4">3.2.1.14</ecNumber>
    </recommendedName>
</protein>
<dbReference type="PANTHER" id="PTHR11177">
    <property type="entry name" value="CHITINASE"/>
    <property type="match status" value="1"/>
</dbReference>
<feature type="chain" id="PRO_5040829409" description="chitinase" evidence="14">
    <location>
        <begin position="20"/>
        <end position="169"/>
    </location>
</feature>
<keyword evidence="8" id="KW-0378">Hydrolase</keyword>
<evidence type="ECO:0000256" key="9">
    <source>
        <dbReference type="ARBA" id="ARBA00023024"/>
    </source>
</evidence>
<dbReference type="AlphaFoldDB" id="A0A9W7TDD9"/>
<keyword evidence="17" id="KW-1185">Reference proteome</keyword>
<evidence type="ECO:0000256" key="6">
    <source>
        <dbReference type="ARBA" id="ARBA00022669"/>
    </source>
</evidence>
<dbReference type="GO" id="GO:0000272">
    <property type="term" value="P:polysaccharide catabolic process"/>
    <property type="evidence" value="ECO:0007669"/>
    <property type="project" value="UniProtKB-KW"/>
</dbReference>
<comment type="similarity">
    <text evidence="3">Belongs to the glycosyl hydrolase 18 family. Chitinase class II subfamily.</text>
</comment>
<dbReference type="InterPro" id="IPR050314">
    <property type="entry name" value="Glycosyl_Hydrlase_18"/>
</dbReference>
<evidence type="ECO:0000256" key="4">
    <source>
        <dbReference type="ARBA" id="ARBA00012729"/>
    </source>
</evidence>
<evidence type="ECO:0000256" key="5">
    <source>
        <dbReference type="ARBA" id="ARBA00022525"/>
    </source>
</evidence>
<keyword evidence="13" id="KW-0624">Polysaccharide degradation</keyword>
<dbReference type="SUPFAM" id="SSF51445">
    <property type="entry name" value="(Trans)glycosidases"/>
    <property type="match status" value="1"/>
</dbReference>
<evidence type="ECO:0000256" key="1">
    <source>
        <dbReference type="ARBA" id="ARBA00000822"/>
    </source>
</evidence>
<gene>
    <name evidence="16" type="ORF">IRJ41_012786</name>
</gene>
<dbReference type="InterPro" id="IPR017853">
    <property type="entry name" value="GH"/>
</dbReference>
<comment type="catalytic activity">
    <reaction evidence="1">
        <text>Random endo-hydrolysis of N-acetyl-beta-D-glucosaminide (1-&gt;4)-beta-linkages in chitin and chitodextrins.</text>
        <dbReference type="EC" id="3.2.1.14"/>
    </reaction>
</comment>
<evidence type="ECO:0000313" key="16">
    <source>
        <dbReference type="EMBL" id="KAI7795252.1"/>
    </source>
</evidence>